<keyword evidence="1" id="KW-0805">Transcription regulation</keyword>
<dbReference type="Pfam" id="PF21943">
    <property type="entry name" value="TetR_C_46"/>
    <property type="match status" value="1"/>
</dbReference>
<dbReference type="SUPFAM" id="SSF46689">
    <property type="entry name" value="Homeodomain-like"/>
    <property type="match status" value="1"/>
</dbReference>
<evidence type="ECO:0000256" key="1">
    <source>
        <dbReference type="ARBA" id="ARBA00023015"/>
    </source>
</evidence>
<dbReference type="PANTHER" id="PTHR30055:SF174">
    <property type="entry name" value="TRANSCRIPTIONAL REGULATORY PROTEIN (PROBABLY TETR-FAMILY)-RELATED"/>
    <property type="match status" value="1"/>
</dbReference>
<evidence type="ECO:0000313" key="6">
    <source>
        <dbReference type="EMBL" id="GAA1112155.1"/>
    </source>
</evidence>
<dbReference type="Proteomes" id="UP001501581">
    <property type="component" value="Unassembled WGS sequence"/>
</dbReference>
<dbReference type="Pfam" id="PF00440">
    <property type="entry name" value="TetR_N"/>
    <property type="match status" value="1"/>
</dbReference>
<evidence type="ECO:0000256" key="4">
    <source>
        <dbReference type="PROSITE-ProRule" id="PRU00335"/>
    </source>
</evidence>
<dbReference type="RefSeq" id="WP_343996371.1">
    <property type="nucleotide sequence ID" value="NZ_BAAALG010000013.1"/>
</dbReference>
<accession>A0ABP4EMB2</accession>
<keyword evidence="7" id="KW-1185">Reference proteome</keyword>
<protein>
    <submittedName>
        <fullName evidence="6">TetR/AcrR family transcriptional regulator</fullName>
    </submittedName>
</protein>
<reference evidence="7" key="1">
    <citation type="journal article" date="2019" name="Int. J. Syst. Evol. Microbiol.">
        <title>The Global Catalogue of Microorganisms (GCM) 10K type strain sequencing project: providing services to taxonomists for standard genome sequencing and annotation.</title>
        <authorList>
            <consortium name="The Broad Institute Genomics Platform"/>
            <consortium name="The Broad Institute Genome Sequencing Center for Infectious Disease"/>
            <person name="Wu L."/>
            <person name="Ma J."/>
        </authorList>
    </citation>
    <scope>NUCLEOTIDE SEQUENCE [LARGE SCALE GENOMIC DNA]</scope>
    <source>
        <strain evidence="7">JCM 13008</strain>
    </source>
</reference>
<evidence type="ECO:0000256" key="2">
    <source>
        <dbReference type="ARBA" id="ARBA00023125"/>
    </source>
</evidence>
<dbReference type="EMBL" id="BAAALG010000013">
    <property type="protein sequence ID" value="GAA1112155.1"/>
    <property type="molecule type" value="Genomic_DNA"/>
</dbReference>
<dbReference type="PRINTS" id="PR00455">
    <property type="entry name" value="HTHTETR"/>
</dbReference>
<dbReference type="PROSITE" id="PS50977">
    <property type="entry name" value="HTH_TETR_2"/>
    <property type="match status" value="1"/>
</dbReference>
<keyword evidence="2 4" id="KW-0238">DNA-binding</keyword>
<sequence length="197" mass="21808">MTSTPRVRLDPSTRREQLLTLGVRLLATRSLDQLSIETLAEEAGISRGLLYHYFGNKSDFHEAVVRRAADDLIEATMPPPDDDPLARLAYGVAAYLDYVVENYEGYLSLVKGAGGGNPKLRAIYEEARTALTERLFEEDPDGLMLTDNPLTRMVVHSWSAMVEDMVLSWARDPAGVEREELLALMGGALVSLVDLAR</sequence>
<comment type="caution">
    <text evidence="6">The sequence shown here is derived from an EMBL/GenBank/DDBJ whole genome shotgun (WGS) entry which is preliminary data.</text>
</comment>
<dbReference type="InterPro" id="IPR001647">
    <property type="entry name" value="HTH_TetR"/>
</dbReference>
<keyword evidence="3" id="KW-0804">Transcription</keyword>
<feature type="DNA-binding region" description="H-T-H motif" evidence="4">
    <location>
        <begin position="35"/>
        <end position="54"/>
    </location>
</feature>
<feature type="domain" description="HTH tetR-type" evidence="5">
    <location>
        <begin position="12"/>
        <end position="72"/>
    </location>
</feature>
<dbReference type="InterPro" id="IPR050109">
    <property type="entry name" value="HTH-type_TetR-like_transc_reg"/>
</dbReference>
<gene>
    <name evidence="6" type="ORF">GCM10009668_37110</name>
</gene>
<dbReference type="CDD" id="cd00093">
    <property type="entry name" value="HTH_XRE"/>
    <property type="match status" value="1"/>
</dbReference>
<evidence type="ECO:0000256" key="3">
    <source>
        <dbReference type="ARBA" id="ARBA00023163"/>
    </source>
</evidence>
<organism evidence="6 7">
    <name type="scientific">Nocardioides dubius</name>
    <dbReference type="NCBI Taxonomy" id="317019"/>
    <lineage>
        <taxon>Bacteria</taxon>
        <taxon>Bacillati</taxon>
        <taxon>Actinomycetota</taxon>
        <taxon>Actinomycetes</taxon>
        <taxon>Propionibacteriales</taxon>
        <taxon>Nocardioidaceae</taxon>
        <taxon>Nocardioides</taxon>
    </lineage>
</organism>
<dbReference type="InterPro" id="IPR054129">
    <property type="entry name" value="DesT_TetR_C"/>
</dbReference>
<dbReference type="Gene3D" id="1.10.357.10">
    <property type="entry name" value="Tetracycline Repressor, domain 2"/>
    <property type="match status" value="1"/>
</dbReference>
<dbReference type="InterPro" id="IPR001387">
    <property type="entry name" value="Cro/C1-type_HTH"/>
</dbReference>
<name>A0ABP4EMB2_9ACTN</name>
<dbReference type="PANTHER" id="PTHR30055">
    <property type="entry name" value="HTH-TYPE TRANSCRIPTIONAL REGULATOR RUTR"/>
    <property type="match status" value="1"/>
</dbReference>
<proteinExistence type="predicted"/>
<evidence type="ECO:0000313" key="7">
    <source>
        <dbReference type="Proteomes" id="UP001501581"/>
    </source>
</evidence>
<dbReference type="InterPro" id="IPR009057">
    <property type="entry name" value="Homeodomain-like_sf"/>
</dbReference>
<evidence type="ECO:0000259" key="5">
    <source>
        <dbReference type="PROSITE" id="PS50977"/>
    </source>
</evidence>